<dbReference type="EMBL" id="DQ491002">
    <property type="protein sequence ID" value="ABT14779.1"/>
    <property type="molecule type" value="Genomic_DNA"/>
</dbReference>
<dbReference type="RefSeq" id="YP_001497909.1">
    <property type="nucleotide sequence ID" value="NC_009898.1"/>
</dbReference>
<evidence type="ECO:0000313" key="2">
    <source>
        <dbReference type="EMBL" id="ABT14779.1"/>
    </source>
</evidence>
<gene>
    <name evidence="1" type="primary">b082L</name>
    <name evidence="2" type="synonym">b380L</name>
    <name evidence="3" type="synonym">b713L</name>
    <name evidence="1" type="ORF">NY2A_b082L</name>
    <name evidence="2" type="ORF">NY2A_b380L</name>
    <name evidence="3" type="ORF">NY2A_b713L</name>
</gene>
<reference evidence="1 4" key="1">
    <citation type="journal article" date="2007" name="Virology">
        <title>Sequence and annotation of the 369-kb NY-2A and the 345-kb AR158 viruses that infect Chlorella NC64A.</title>
        <authorList>
            <person name="Fitzgerald L.A."/>
            <person name="Graves M.V."/>
            <person name="Li X."/>
            <person name="Feldblyum T."/>
            <person name="Nierman W.C."/>
            <person name="Van Etten J.L."/>
        </authorList>
    </citation>
    <scope>NUCLEOTIDE SEQUENCE [LARGE SCALE GENOMIC DNA]</scope>
    <source>
        <strain evidence="1 4">NY-2A</strain>
    </source>
</reference>
<dbReference type="EMBL" id="DQ491002">
    <property type="protein sequence ID" value="ABT15112.1"/>
    <property type="molecule type" value="Genomic_DNA"/>
</dbReference>
<proteinExistence type="predicted"/>
<evidence type="ECO:0000313" key="4">
    <source>
        <dbReference type="Proteomes" id="UP000202419"/>
    </source>
</evidence>
<dbReference type="RefSeq" id="YP_001497278.1">
    <property type="nucleotide sequence ID" value="NC_009898.1"/>
</dbReference>
<dbReference type="KEGG" id="vg:5659089"/>
<sequence length="67" mass="8186">MRECRMCRRRYQRLIRNFLDNLKAIKIRTMLSSAENFLGRRNAFEIMNITESSTFLRIVMTESFYQN</sequence>
<dbReference type="GeneID" id="5659058"/>
<dbReference type="RefSeq" id="YP_001497576.1">
    <property type="nucleotide sequence ID" value="NC_009898.1"/>
</dbReference>
<dbReference type="GeneID" id="5658964"/>
<name>A7IVV7_PBCVN</name>
<dbReference type="Proteomes" id="UP000202419">
    <property type="component" value="Segment"/>
</dbReference>
<evidence type="ECO:0000313" key="1">
    <source>
        <dbReference type="EMBL" id="ABT14481.1"/>
    </source>
</evidence>
<protein>
    <submittedName>
        <fullName evidence="1">Uncharacterized protein b082L</fullName>
    </submittedName>
    <submittedName>
        <fullName evidence="2">Uncharacterized protein b380L</fullName>
    </submittedName>
    <submittedName>
        <fullName evidence="3">Uncharacterized protein b713L</fullName>
    </submittedName>
</protein>
<accession>A7IVV7</accession>
<organism evidence="1 4">
    <name type="scientific">Paramecium bursaria Chlorella virus NY2A</name>
    <name type="common">PBCV-NY2A</name>
    <dbReference type="NCBI Taxonomy" id="46021"/>
    <lineage>
        <taxon>Viruses</taxon>
        <taxon>Varidnaviria</taxon>
        <taxon>Bamfordvirae</taxon>
        <taxon>Nucleocytoviricota</taxon>
        <taxon>Megaviricetes</taxon>
        <taxon>Algavirales</taxon>
        <taxon>Phycodnaviridae</taxon>
        <taxon>Chlorovirus</taxon>
        <taxon>Chlorovirus americanus</taxon>
    </lineage>
</organism>
<organismHost>
    <name type="scientific">Chlorella</name>
    <dbReference type="NCBI Taxonomy" id="3071"/>
</organismHost>
<dbReference type="KEGG" id="vg:5659058"/>
<evidence type="ECO:0000313" key="3">
    <source>
        <dbReference type="EMBL" id="ABT15112.1"/>
    </source>
</evidence>
<keyword evidence="4" id="KW-1185">Reference proteome</keyword>
<dbReference type="KEGG" id="vg:5658964"/>
<dbReference type="GeneID" id="5659089"/>
<dbReference type="EMBL" id="DQ491002">
    <property type="protein sequence ID" value="ABT14481.1"/>
    <property type="molecule type" value="Genomic_DNA"/>
</dbReference>
<reference evidence="1" key="2">
    <citation type="submission" date="2010-04" db="EMBL/GenBank/DDBJ databases">
        <authorList>
            <person name="Van Etten J.L."/>
            <person name="Fitzgerald L."/>
            <person name="Gurnon J.R."/>
            <person name="Graves M.V."/>
            <person name="Li X."/>
            <person name="Feldblyum T."/>
            <person name="Nierman W."/>
        </authorList>
    </citation>
    <scope>NUCLEOTIDE SEQUENCE</scope>
    <source>
        <strain evidence="1">NY-2A</strain>
    </source>
</reference>